<proteinExistence type="predicted"/>
<dbReference type="Pfam" id="PF07475">
    <property type="entry name" value="Hpr_kinase_C"/>
    <property type="match status" value="1"/>
</dbReference>
<dbReference type="SUPFAM" id="SSF53795">
    <property type="entry name" value="PEP carboxykinase-like"/>
    <property type="match status" value="1"/>
</dbReference>
<dbReference type="AlphaFoldDB" id="A0A8K0Y1Q8"/>
<reference evidence="2" key="1">
    <citation type="submission" date="2021-01" db="EMBL/GenBank/DDBJ databases">
        <title>Tabrizicola alba sp. nov. a motile alkaliphilic bacterium isolated from a soda lake.</title>
        <authorList>
            <person name="Szuroczki S."/>
            <person name="Abbaszade G."/>
            <person name="Schumann P."/>
            <person name="Toth E."/>
        </authorList>
    </citation>
    <scope>NUCLEOTIDE SEQUENCE</scope>
    <source>
        <strain evidence="2">DMG-N-6</strain>
    </source>
</reference>
<dbReference type="Proteomes" id="UP000648908">
    <property type="component" value="Unassembled WGS sequence"/>
</dbReference>
<dbReference type="GO" id="GO:0006109">
    <property type="term" value="P:regulation of carbohydrate metabolic process"/>
    <property type="evidence" value="ECO:0007669"/>
    <property type="project" value="InterPro"/>
</dbReference>
<gene>
    <name evidence="2" type="ORF">JL811_14440</name>
</gene>
<evidence type="ECO:0000259" key="1">
    <source>
        <dbReference type="Pfam" id="PF07475"/>
    </source>
</evidence>
<keyword evidence="3" id="KW-1185">Reference proteome</keyword>
<dbReference type="RefSeq" id="WP_202689410.1">
    <property type="nucleotide sequence ID" value="NZ_JAESVN010000006.1"/>
</dbReference>
<dbReference type="Gene3D" id="3.40.50.300">
    <property type="entry name" value="P-loop containing nucleotide triphosphate hydrolases"/>
    <property type="match status" value="1"/>
</dbReference>
<feature type="domain" description="HPr kinase/phosphorylase C-terminal" evidence="1">
    <location>
        <begin position="7"/>
        <end position="80"/>
    </location>
</feature>
<dbReference type="InterPro" id="IPR011104">
    <property type="entry name" value="Hpr_kin/Pase_C"/>
</dbReference>
<dbReference type="GO" id="GO:0005524">
    <property type="term" value="F:ATP binding"/>
    <property type="evidence" value="ECO:0007669"/>
    <property type="project" value="InterPro"/>
</dbReference>
<comment type="caution">
    <text evidence="2">The sequence shown here is derived from an EMBL/GenBank/DDBJ whole genome shotgun (WGS) entry which is preliminary data.</text>
</comment>
<name>A0A8K0Y1Q8_9RHOB</name>
<protein>
    <submittedName>
        <fullName evidence="2">Serine kinase</fullName>
    </submittedName>
</protein>
<keyword evidence="2" id="KW-0418">Kinase</keyword>
<accession>A0A8K0Y1Q8</accession>
<evidence type="ECO:0000313" key="3">
    <source>
        <dbReference type="Proteomes" id="UP000648908"/>
    </source>
</evidence>
<evidence type="ECO:0000313" key="2">
    <source>
        <dbReference type="EMBL" id="MBL4918423.1"/>
    </source>
</evidence>
<dbReference type="InterPro" id="IPR027417">
    <property type="entry name" value="P-loop_NTPase"/>
</dbReference>
<dbReference type="GO" id="GO:0000155">
    <property type="term" value="F:phosphorelay sensor kinase activity"/>
    <property type="evidence" value="ECO:0007669"/>
    <property type="project" value="InterPro"/>
</dbReference>
<keyword evidence="2" id="KW-0808">Transferase</keyword>
<sequence length="147" mass="14955">MAGPATVTVHGSCISHHGRAALILGASGAGKSGLALQLMALGAGLIADDRVRLSRSGAEVIAACPPRLSGLIEARGFGLLPAAPAGPAPVALIVDLDGREDQRLPPDRKRDLLDVAVDLVFPGQGGHFAAAIMLYLTHGRRAEGMIG</sequence>
<organism evidence="2 3">
    <name type="scientific">Szabonella alba</name>
    <dbReference type="NCBI Taxonomy" id="2804194"/>
    <lineage>
        <taxon>Bacteria</taxon>
        <taxon>Pseudomonadati</taxon>
        <taxon>Pseudomonadota</taxon>
        <taxon>Alphaproteobacteria</taxon>
        <taxon>Rhodobacterales</taxon>
        <taxon>Paracoccaceae</taxon>
        <taxon>Szabonella</taxon>
    </lineage>
</organism>
<dbReference type="EMBL" id="JAESVN010000006">
    <property type="protein sequence ID" value="MBL4918423.1"/>
    <property type="molecule type" value="Genomic_DNA"/>
</dbReference>